<accession>A0A5L4JLC0</accession>
<keyword evidence="7" id="KW-0479">Metal-binding</keyword>
<name>A0A5L4JLC0_CAMLA</name>
<evidence type="ECO:0000256" key="6">
    <source>
        <dbReference type="ARBA" id="ARBA00022023"/>
    </source>
</evidence>
<dbReference type="SMART" id="SM00478">
    <property type="entry name" value="ENDO3c"/>
    <property type="match status" value="1"/>
</dbReference>
<evidence type="ECO:0000256" key="9">
    <source>
        <dbReference type="ARBA" id="ARBA00022801"/>
    </source>
</evidence>
<keyword evidence="11" id="KW-0411">Iron-sulfur</keyword>
<dbReference type="NCBIfam" id="TIGR01084">
    <property type="entry name" value="mutY"/>
    <property type="match status" value="1"/>
</dbReference>
<dbReference type="InterPro" id="IPR044298">
    <property type="entry name" value="MIG/MutY"/>
</dbReference>
<dbReference type="GO" id="GO:0051536">
    <property type="term" value="F:iron-sulfur cluster binding"/>
    <property type="evidence" value="ECO:0007669"/>
    <property type="project" value="UniProtKB-KW"/>
</dbReference>
<gene>
    <name evidence="14" type="primary">mutY</name>
    <name evidence="14" type="ORF">YZ34_00065</name>
</gene>
<evidence type="ECO:0000256" key="1">
    <source>
        <dbReference type="ARBA" id="ARBA00000843"/>
    </source>
</evidence>
<dbReference type="GO" id="GO:0006298">
    <property type="term" value="P:mismatch repair"/>
    <property type="evidence" value="ECO:0007669"/>
    <property type="project" value="TreeGrafter"/>
</dbReference>
<proteinExistence type="inferred from homology"/>
<dbReference type="EC" id="3.2.2.31" evidence="5"/>
<dbReference type="Pfam" id="PF00730">
    <property type="entry name" value="HhH-GPD"/>
    <property type="match status" value="1"/>
</dbReference>
<evidence type="ECO:0000256" key="11">
    <source>
        <dbReference type="ARBA" id="ARBA00023014"/>
    </source>
</evidence>
<organism evidence="14 15">
    <name type="scientific">Campylobacter lari</name>
    <dbReference type="NCBI Taxonomy" id="201"/>
    <lineage>
        <taxon>Bacteria</taxon>
        <taxon>Pseudomonadati</taxon>
        <taxon>Campylobacterota</taxon>
        <taxon>Epsilonproteobacteria</taxon>
        <taxon>Campylobacterales</taxon>
        <taxon>Campylobacteraceae</taxon>
        <taxon>Campylobacter</taxon>
    </lineage>
</organism>
<keyword evidence="9" id="KW-0378">Hydrolase</keyword>
<dbReference type="Gene3D" id="1.10.340.30">
    <property type="entry name" value="Hypothetical protein, domain 2"/>
    <property type="match status" value="1"/>
</dbReference>
<evidence type="ECO:0000313" key="14">
    <source>
        <dbReference type="EMBL" id="EAI3913412.1"/>
    </source>
</evidence>
<dbReference type="PANTHER" id="PTHR42944">
    <property type="entry name" value="ADENINE DNA GLYCOSYLASE"/>
    <property type="match status" value="1"/>
</dbReference>
<dbReference type="InterPro" id="IPR011257">
    <property type="entry name" value="DNA_glycosylase"/>
</dbReference>
<dbReference type="CDD" id="cd00056">
    <property type="entry name" value="ENDO3c"/>
    <property type="match status" value="1"/>
</dbReference>
<dbReference type="InterPro" id="IPR005760">
    <property type="entry name" value="A/G_AdeGlyc_MutY"/>
</dbReference>
<dbReference type="GO" id="GO:0034039">
    <property type="term" value="F:8-oxo-7,8-dihydroguanine DNA N-glycosylase activity"/>
    <property type="evidence" value="ECO:0007669"/>
    <property type="project" value="TreeGrafter"/>
</dbReference>
<dbReference type="SUPFAM" id="SSF48150">
    <property type="entry name" value="DNA-glycosylase"/>
    <property type="match status" value="1"/>
</dbReference>
<evidence type="ECO:0000256" key="5">
    <source>
        <dbReference type="ARBA" id="ARBA00012045"/>
    </source>
</evidence>
<comment type="catalytic activity">
    <reaction evidence="1">
        <text>Hydrolyzes free adenine bases from 7,8-dihydro-8-oxoguanine:adenine mismatched double-stranded DNA, leaving an apurinic site.</text>
        <dbReference type="EC" id="3.2.2.31"/>
    </reaction>
</comment>
<evidence type="ECO:0000256" key="13">
    <source>
        <dbReference type="ARBA" id="ARBA00023295"/>
    </source>
</evidence>
<comment type="caution">
    <text evidence="14">The sequence shown here is derived from an EMBL/GenBank/DDBJ whole genome shotgun (WGS) entry which is preliminary data.</text>
</comment>
<comment type="cofactor">
    <cofactor evidence="2">
        <name>[4Fe-4S] cluster</name>
        <dbReference type="ChEBI" id="CHEBI:49883"/>
    </cofactor>
</comment>
<dbReference type="EMBL" id="AABOWU010000001">
    <property type="protein sequence ID" value="EAI3913412.1"/>
    <property type="molecule type" value="Genomic_DNA"/>
</dbReference>
<evidence type="ECO:0000256" key="2">
    <source>
        <dbReference type="ARBA" id="ARBA00001966"/>
    </source>
</evidence>
<evidence type="ECO:0000256" key="12">
    <source>
        <dbReference type="ARBA" id="ARBA00023204"/>
    </source>
</evidence>
<dbReference type="Gene3D" id="1.10.1670.10">
    <property type="entry name" value="Helix-hairpin-Helix base-excision DNA repair enzymes (C-terminal)"/>
    <property type="match status" value="1"/>
</dbReference>
<dbReference type="InterPro" id="IPR023170">
    <property type="entry name" value="HhH_base_excis_C"/>
</dbReference>
<evidence type="ECO:0000256" key="4">
    <source>
        <dbReference type="ARBA" id="ARBA00008343"/>
    </source>
</evidence>
<comment type="similarity">
    <text evidence="4">Belongs to the Nth/MutY family.</text>
</comment>
<dbReference type="GO" id="GO:0032357">
    <property type="term" value="F:oxidized purine DNA binding"/>
    <property type="evidence" value="ECO:0007669"/>
    <property type="project" value="TreeGrafter"/>
</dbReference>
<keyword evidence="12" id="KW-0234">DNA repair</keyword>
<evidence type="ECO:0000256" key="3">
    <source>
        <dbReference type="ARBA" id="ARBA00002933"/>
    </source>
</evidence>
<dbReference type="GO" id="GO:0046872">
    <property type="term" value="F:metal ion binding"/>
    <property type="evidence" value="ECO:0007669"/>
    <property type="project" value="UniProtKB-KW"/>
</dbReference>
<evidence type="ECO:0000256" key="8">
    <source>
        <dbReference type="ARBA" id="ARBA00022763"/>
    </source>
</evidence>
<keyword evidence="10" id="KW-0408">Iron</keyword>
<comment type="function">
    <text evidence="3">Adenine glycosylase active on G-A mispairs. MutY also corrects error-prone DNA synthesis past GO lesions which are due to the oxidatively damaged form of guanine: 7,8-dihydro-8-oxoguanine (8-oxo-dGTP).</text>
</comment>
<dbReference type="InterPro" id="IPR000445">
    <property type="entry name" value="HhH_motif"/>
</dbReference>
<dbReference type="GO" id="GO:0035485">
    <property type="term" value="F:adenine/guanine mispair binding"/>
    <property type="evidence" value="ECO:0007669"/>
    <property type="project" value="TreeGrafter"/>
</dbReference>
<protein>
    <recommendedName>
        <fullName evidence="6">Adenine DNA glycosylase</fullName>
        <ecNumber evidence="5">3.2.2.31</ecNumber>
    </recommendedName>
</protein>
<dbReference type="AlphaFoldDB" id="A0A5L4JLC0"/>
<evidence type="ECO:0000256" key="7">
    <source>
        <dbReference type="ARBA" id="ARBA00022723"/>
    </source>
</evidence>
<keyword evidence="8" id="KW-0227">DNA damage</keyword>
<dbReference type="GO" id="GO:0000701">
    <property type="term" value="F:purine-specific mismatch base pair DNA N-glycosylase activity"/>
    <property type="evidence" value="ECO:0007669"/>
    <property type="project" value="UniProtKB-EC"/>
</dbReference>
<keyword evidence="13" id="KW-0326">Glycosidase</keyword>
<dbReference type="Pfam" id="PF00633">
    <property type="entry name" value="HHH"/>
    <property type="match status" value="1"/>
</dbReference>
<evidence type="ECO:0000256" key="10">
    <source>
        <dbReference type="ARBA" id="ARBA00023004"/>
    </source>
</evidence>
<dbReference type="PANTHER" id="PTHR42944:SF1">
    <property type="entry name" value="ADENINE DNA GLYCOSYLASE"/>
    <property type="match status" value="1"/>
</dbReference>
<dbReference type="Proteomes" id="UP000559808">
    <property type="component" value="Unassembled WGS sequence"/>
</dbReference>
<dbReference type="InterPro" id="IPR003265">
    <property type="entry name" value="HhH-GPD_domain"/>
</dbReference>
<evidence type="ECO:0000313" key="15">
    <source>
        <dbReference type="Proteomes" id="UP000559808"/>
    </source>
</evidence>
<reference evidence="14 15" key="1">
    <citation type="submission" date="2018-05" db="EMBL/GenBank/DDBJ databases">
        <authorList>
            <consortium name="PulseNet: The National Subtyping Network for Foodborne Disease Surveillance"/>
            <person name="Tarr C.L."/>
            <person name="Trees E."/>
            <person name="Katz L.S."/>
            <person name="Carleton-Romer H.A."/>
            <person name="Stroika S."/>
            <person name="Kucerova Z."/>
            <person name="Roache K.F."/>
            <person name="Sabol A.L."/>
            <person name="Besser J."/>
            <person name="Gerner-Smidt P."/>
        </authorList>
    </citation>
    <scope>NUCLEOTIDE SEQUENCE [LARGE SCALE GENOMIC DNA]</scope>
    <source>
        <strain evidence="14 15">D6489</strain>
    </source>
</reference>
<sequence length="342" mass="40191">MRKIHESILKWYNENGRKNLPWRILHKEYRKYGSEDDLKKLKNIDNAYAVYISEIMLQQTQVKSVLQNYYFQFLAKFPSLKALSMASEDEVLKAWQGLGYYTRARNIHKCAKICVQEFNAKLPFDIKELQKLPGIGEYTAGAIACFGFLQAKAFVDANIKRVLSRFYSLQNPNSKLLTQKAKEFLNYDNAFDHNQALLDIGALICLPKNAKCKLCPIESFCSGKNEYEKFHVSKKTQYENIILNILIVQKNEQFLLIKSKEKLYFNMYNFLEYNKEKNAKFIGEFKHSYTKYKINAKVYFLKDDDFEDFKAKAFSYKELEHLALSKLALKAFELFKKSDYAF</sequence>
<dbReference type="GO" id="GO:0006284">
    <property type="term" value="P:base-excision repair"/>
    <property type="evidence" value="ECO:0007669"/>
    <property type="project" value="InterPro"/>
</dbReference>